<comment type="catalytic activity">
    <reaction evidence="8 9">
        <text>(R)-pantoate + NADP(+) = 2-dehydropantoate + NADPH + H(+)</text>
        <dbReference type="Rhea" id="RHEA:16233"/>
        <dbReference type="ChEBI" id="CHEBI:11561"/>
        <dbReference type="ChEBI" id="CHEBI:15378"/>
        <dbReference type="ChEBI" id="CHEBI:15980"/>
        <dbReference type="ChEBI" id="CHEBI:57783"/>
        <dbReference type="ChEBI" id="CHEBI:58349"/>
        <dbReference type="EC" id="1.1.1.169"/>
    </reaction>
</comment>
<comment type="pathway">
    <text evidence="1 9">Cofactor biosynthesis; (R)-pantothenate biosynthesis; (R)-pantoate from 3-methyl-2-oxobutanoate: step 2/2.</text>
</comment>
<name>A0A5E6MCK7_9BACT</name>
<evidence type="ECO:0000259" key="11">
    <source>
        <dbReference type="Pfam" id="PF08546"/>
    </source>
</evidence>
<dbReference type="AlphaFoldDB" id="A0A5E6MCK7"/>
<protein>
    <recommendedName>
        <fullName evidence="4 9">2-dehydropantoate 2-reductase</fullName>
        <ecNumber evidence="3 9">1.1.1.169</ecNumber>
    </recommendedName>
    <alternativeName>
        <fullName evidence="7 9">Ketopantoate reductase</fullName>
    </alternativeName>
</protein>
<comment type="similarity">
    <text evidence="2 9">Belongs to the ketopantoate reductase family.</text>
</comment>
<evidence type="ECO:0000259" key="10">
    <source>
        <dbReference type="Pfam" id="PF02558"/>
    </source>
</evidence>
<dbReference type="Pfam" id="PF02558">
    <property type="entry name" value="ApbA"/>
    <property type="match status" value="1"/>
</dbReference>
<dbReference type="OrthoDB" id="9793586at2"/>
<evidence type="ECO:0000256" key="4">
    <source>
        <dbReference type="ARBA" id="ARBA00019465"/>
    </source>
</evidence>
<feature type="domain" description="Ketopantoate reductase N-terminal" evidence="10">
    <location>
        <begin position="3"/>
        <end position="151"/>
    </location>
</feature>
<evidence type="ECO:0000313" key="12">
    <source>
        <dbReference type="EMBL" id="VVM07276.1"/>
    </source>
</evidence>
<dbReference type="UniPathway" id="UPA00028">
    <property type="reaction ID" value="UER00004"/>
</dbReference>
<evidence type="ECO:0000256" key="6">
    <source>
        <dbReference type="ARBA" id="ARBA00023002"/>
    </source>
</evidence>
<dbReference type="GO" id="GO:0015940">
    <property type="term" value="P:pantothenate biosynthetic process"/>
    <property type="evidence" value="ECO:0007669"/>
    <property type="project" value="UniProtKB-UniPathway"/>
</dbReference>
<dbReference type="InterPro" id="IPR036291">
    <property type="entry name" value="NAD(P)-bd_dom_sf"/>
</dbReference>
<dbReference type="Proteomes" id="UP000334923">
    <property type="component" value="Unassembled WGS sequence"/>
</dbReference>
<dbReference type="EMBL" id="CABFVA020000086">
    <property type="protein sequence ID" value="VVM07276.1"/>
    <property type="molecule type" value="Genomic_DNA"/>
</dbReference>
<dbReference type="Pfam" id="PF08546">
    <property type="entry name" value="ApbA_C"/>
    <property type="match status" value="1"/>
</dbReference>
<gene>
    <name evidence="12" type="primary">panE</name>
    <name evidence="12" type="synonym">apbA</name>
    <name evidence="12" type="ORF">MAMT_01645</name>
</gene>
<keyword evidence="5 9" id="KW-0521">NADP</keyword>
<keyword evidence="9" id="KW-0566">Pantothenate biosynthesis</keyword>
<dbReference type="NCBIfam" id="TIGR00745">
    <property type="entry name" value="apbA_panE"/>
    <property type="match status" value="1"/>
</dbReference>
<sequence>MKIGVVGAGAVGAYYGSLLARAGSEVTFLLRSDWEAVIRRGYWIQEQGKETFQLYPVRGFRRTEEMGPCDLVLIALKATAREALRELLPPLLQPQTVLVALQNGLGNEEWLSDVFPNHPIIGGIVFGCLTRTAPGRVENAGFGKIELGAYRGAREAFLREVALQFERAGVPCSVVESLEAARWRKLAWNIPFNGISVAGGGCDVEEILRDAELSRLATGLMEEVAAVARSRELPFPEDWTKRMMADTMRMGRYRPSTLVDFLAGRSIEVEAIWGEPLRRAQKLGVPTPRLQALYALLRALDRRSGAVPKLH</sequence>
<reference evidence="12 13" key="1">
    <citation type="submission" date="2019-09" db="EMBL/GenBank/DDBJ databases">
        <authorList>
            <person name="Cremers G."/>
        </authorList>
    </citation>
    <scope>NUCLEOTIDE SEQUENCE [LARGE SCALE GENOMIC DNA]</scope>
    <source>
        <strain evidence="12">4A</strain>
    </source>
</reference>
<dbReference type="InterPro" id="IPR013328">
    <property type="entry name" value="6PGD_dom2"/>
</dbReference>
<feature type="domain" description="Ketopantoate reductase C-terminal" evidence="11">
    <location>
        <begin position="178"/>
        <end position="300"/>
    </location>
</feature>
<evidence type="ECO:0000256" key="5">
    <source>
        <dbReference type="ARBA" id="ARBA00022857"/>
    </source>
</evidence>
<accession>A0A5E6MCK7</accession>
<dbReference type="SUPFAM" id="SSF51735">
    <property type="entry name" value="NAD(P)-binding Rossmann-fold domains"/>
    <property type="match status" value="1"/>
</dbReference>
<dbReference type="GO" id="GO:0008677">
    <property type="term" value="F:2-dehydropantoate 2-reductase activity"/>
    <property type="evidence" value="ECO:0007669"/>
    <property type="project" value="UniProtKB-EC"/>
</dbReference>
<evidence type="ECO:0000256" key="8">
    <source>
        <dbReference type="ARBA" id="ARBA00048793"/>
    </source>
</evidence>
<dbReference type="GO" id="GO:0005737">
    <property type="term" value="C:cytoplasm"/>
    <property type="evidence" value="ECO:0007669"/>
    <property type="project" value="TreeGrafter"/>
</dbReference>
<evidence type="ECO:0000256" key="2">
    <source>
        <dbReference type="ARBA" id="ARBA00007870"/>
    </source>
</evidence>
<dbReference type="EC" id="1.1.1.169" evidence="3 9"/>
<dbReference type="InterPro" id="IPR003710">
    <property type="entry name" value="ApbA"/>
</dbReference>
<dbReference type="Gene3D" id="1.10.1040.10">
    <property type="entry name" value="N-(1-d-carboxylethyl)-l-norvaline Dehydrogenase, domain 2"/>
    <property type="match status" value="1"/>
</dbReference>
<keyword evidence="13" id="KW-1185">Reference proteome</keyword>
<dbReference type="Gene3D" id="3.40.50.720">
    <property type="entry name" value="NAD(P)-binding Rossmann-like Domain"/>
    <property type="match status" value="1"/>
</dbReference>
<comment type="function">
    <text evidence="9">Catalyzes the NADPH-dependent reduction of ketopantoate into pantoic acid.</text>
</comment>
<dbReference type="RefSeq" id="WP_142660462.1">
    <property type="nucleotide sequence ID" value="NZ_CABFVA020000086.1"/>
</dbReference>
<evidence type="ECO:0000256" key="1">
    <source>
        <dbReference type="ARBA" id="ARBA00004994"/>
    </source>
</evidence>
<evidence type="ECO:0000256" key="9">
    <source>
        <dbReference type="RuleBase" id="RU362068"/>
    </source>
</evidence>
<dbReference type="InterPro" id="IPR008927">
    <property type="entry name" value="6-PGluconate_DH-like_C_sf"/>
</dbReference>
<dbReference type="FunFam" id="1.10.1040.10:FF:000017">
    <property type="entry name" value="2-dehydropantoate 2-reductase"/>
    <property type="match status" value="1"/>
</dbReference>
<dbReference type="PANTHER" id="PTHR21708">
    <property type="entry name" value="PROBABLE 2-DEHYDROPANTOATE 2-REDUCTASE"/>
    <property type="match status" value="1"/>
</dbReference>
<dbReference type="SUPFAM" id="SSF48179">
    <property type="entry name" value="6-phosphogluconate dehydrogenase C-terminal domain-like"/>
    <property type="match status" value="1"/>
</dbReference>
<evidence type="ECO:0000313" key="13">
    <source>
        <dbReference type="Proteomes" id="UP000334923"/>
    </source>
</evidence>
<dbReference type="InterPro" id="IPR051402">
    <property type="entry name" value="KPR-Related"/>
</dbReference>
<dbReference type="InterPro" id="IPR013752">
    <property type="entry name" value="KPA_reductase"/>
</dbReference>
<dbReference type="InterPro" id="IPR013332">
    <property type="entry name" value="KPR_N"/>
</dbReference>
<keyword evidence="6 9" id="KW-0560">Oxidoreductase</keyword>
<proteinExistence type="inferred from homology"/>
<dbReference type="PANTHER" id="PTHR21708:SF26">
    <property type="entry name" value="2-DEHYDROPANTOATE 2-REDUCTASE"/>
    <property type="match status" value="1"/>
</dbReference>
<evidence type="ECO:0000256" key="3">
    <source>
        <dbReference type="ARBA" id="ARBA00013014"/>
    </source>
</evidence>
<evidence type="ECO:0000256" key="7">
    <source>
        <dbReference type="ARBA" id="ARBA00032024"/>
    </source>
</evidence>
<organism evidence="12 13">
    <name type="scientific">Methylacidimicrobium tartarophylax</name>
    <dbReference type="NCBI Taxonomy" id="1041768"/>
    <lineage>
        <taxon>Bacteria</taxon>
        <taxon>Pseudomonadati</taxon>
        <taxon>Verrucomicrobiota</taxon>
        <taxon>Methylacidimicrobium</taxon>
    </lineage>
</organism>